<sequence>MAPLHSQNLSSHQWKNRVLIIKSEDKKSELFKKQLGEFETTDAELKERKIALYKIVGDDFWLKNYTKPNANTTEKITIKFKDEILEASKNFEVILIGLDGGVKLRQSSLVTKEQLFQLIDSMPMRANELKRNN</sequence>
<feature type="domain" description="DUF4174" evidence="2">
    <location>
        <begin position="9"/>
        <end position="128"/>
    </location>
</feature>
<evidence type="ECO:0000259" key="2">
    <source>
        <dbReference type="Pfam" id="PF13778"/>
    </source>
</evidence>
<keyword evidence="1" id="KW-0732">Signal</keyword>
<keyword evidence="4" id="KW-1185">Reference proteome</keyword>
<evidence type="ECO:0000256" key="1">
    <source>
        <dbReference type="ARBA" id="ARBA00022729"/>
    </source>
</evidence>
<dbReference type="RefSeq" id="WP_192462058.1">
    <property type="nucleotide sequence ID" value="NZ_JACYFJ010000002.1"/>
</dbReference>
<comment type="caution">
    <text evidence="3">The sequence shown here is derived from an EMBL/GenBank/DDBJ whole genome shotgun (WGS) entry which is preliminary data.</text>
</comment>
<accession>A0ABV8JR62</accession>
<dbReference type="Proteomes" id="UP001595814">
    <property type="component" value="Unassembled WGS sequence"/>
</dbReference>
<proteinExistence type="predicted"/>
<dbReference type="EMBL" id="JBHSAW010000010">
    <property type="protein sequence ID" value="MFC4097382.1"/>
    <property type="molecule type" value="Genomic_DNA"/>
</dbReference>
<gene>
    <name evidence="3" type="ORF">ACFOUT_15940</name>
</gene>
<evidence type="ECO:0000313" key="3">
    <source>
        <dbReference type="EMBL" id="MFC4097382.1"/>
    </source>
</evidence>
<protein>
    <submittedName>
        <fullName evidence="3">DUF4174 domain-containing protein</fullName>
    </submittedName>
</protein>
<organism evidence="3 4">
    <name type="scientific">Euzebyella saccharophila</name>
    <dbReference type="NCBI Taxonomy" id="679664"/>
    <lineage>
        <taxon>Bacteria</taxon>
        <taxon>Pseudomonadati</taxon>
        <taxon>Bacteroidota</taxon>
        <taxon>Flavobacteriia</taxon>
        <taxon>Flavobacteriales</taxon>
        <taxon>Flavobacteriaceae</taxon>
        <taxon>Euzebyella</taxon>
    </lineage>
</organism>
<dbReference type="Pfam" id="PF13778">
    <property type="entry name" value="DUF4174"/>
    <property type="match status" value="1"/>
</dbReference>
<dbReference type="InterPro" id="IPR025232">
    <property type="entry name" value="DUF4174"/>
</dbReference>
<reference evidence="4" key="1">
    <citation type="journal article" date="2019" name="Int. J. Syst. Evol. Microbiol.">
        <title>The Global Catalogue of Microorganisms (GCM) 10K type strain sequencing project: providing services to taxonomists for standard genome sequencing and annotation.</title>
        <authorList>
            <consortium name="The Broad Institute Genomics Platform"/>
            <consortium name="The Broad Institute Genome Sequencing Center for Infectious Disease"/>
            <person name="Wu L."/>
            <person name="Ma J."/>
        </authorList>
    </citation>
    <scope>NUCLEOTIDE SEQUENCE [LARGE SCALE GENOMIC DNA]</scope>
    <source>
        <strain evidence="4">CECT 7477</strain>
    </source>
</reference>
<name>A0ABV8JR62_9FLAO</name>
<evidence type="ECO:0000313" key="4">
    <source>
        <dbReference type="Proteomes" id="UP001595814"/>
    </source>
</evidence>